<dbReference type="PANTHER" id="PTHR43649:SF33">
    <property type="entry name" value="POLYGALACTURONAN_RHAMNOGALACTURONAN-BINDING PROTEIN YTCQ"/>
    <property type="match status" value="1"/>
</dbReference>
<name>A0ABM9CTY8_9BACL</name>
<dbReference type="PANTHER" id="PTHR43649">
    <property type="entry name" value="ARABINOSE-BINDING PROTEIN-RELATED"/>
    <property type="match status" value="1"/>
</dbReference>
<evidence type="ECO:0000256" key="5">
    <source>
        <dbReference type="ARBA" id="ARBA00023136"/>
    </source>
</evidence>
<organism evidence="9 10">
    <name type="scientific">Paenibacillus auburnensis</name>
    <dbReference type="NCBI Taxonomy" id="2905649"/>
    <lineage>
        <taxon>Bacteria</taxon>
        <taxon>Bacillati</taxon>
        <taxon>Bacillota</taxon>
        <taxon>Bacilli</taxon>
        <taxon>Bacillales</taxon>
        <taxon>Paenibacillaceae</taxon>
        <taxon>Paenibacillus</taxon>
    </lineage>
</organism>
<protein>
    <recommendedName>
        <fullName evidence="11">ABC transporter substrate-binding protein</fullName>
    </recommendedName>
</protein>
<dbReference type="PROSITE" id="PS51257">
    <property type="entry name" value="PROKAR_LIPOPROTEIN"/>
    <property type="match status" value="1"/>
</dbReference>
<dbReference type="RefSeq" id="WP_236337365.1">
    <property type="nucleotide sequence ID" value="NZ_CAKMMG010000014.1"/>
</dbReference>
<keyword evidence="5" id="KW-0472">Membrane</keyword>
<evidence type="ECO:0000256" key="4">
    <source>
        <dbReference type="ARBA" id="ARBA00022729"/>
    </source>
</evidence>
<keyword evidence="4 8" id="KW-0732">Signal</keyword>
<proteinExistence type="inferred from homology"/>
<keyword evidence="2" id="KW-0813">Transport</keyword>
<dbReference type="Proteomes" id="UP000838324">
    <property type="component" value="Unassembled WGS sequence"/>
</dbReference>
<comment type="similarity">
    <text evidence="1">Belongs to the bacterial solute-binding protein 1 family.</text>
</comment>
<evidence type="ECO:0008006" key="11">
    <source>
        <dbReference type="Google" id="ProtNLM"/>
    </source>
</evidence>
<evidence type="ECO:0000313" key="9">
    <source>
        <dbReference type="EMBL" id="CAH1224337.1"/>
    </source>
</evidence>
<dbReference type="InterPro" id="IPR050490">
    <property type="entry name" value="Bact_solute-bd_prot1"/>
</dbReference>
<keyword evidence="7" id="KW-0449">Lipoprotein</keyword>
<gene>
    <name evidence="9" type="ORF">PAECIP111892_05477</name>
</gene>
<keyword evidence="6" id="KW-0564">Palmitate</keyword>
<evidence type="ECO:0000256" key="6">
    <source>
        <dbReference type="ARBA" id="ARBA00023139"/>
    </source>
</evidence>
<evidence type="ECO:0000256" key="8">
    <source>
        <dbReference type="SAM" id="SignalP"/>
    </source>
</evidence>
<keyword evidence="10" id="KW-1185">Reference proteome</keyword>
<evidence type="ECO:0000256" key="7">
    <source>
        <dbReference type="ARBA" id="ARBA00023288"/>
    </source>
</evidence>
<dbReference type="SUPFAM" id="SSF53850">
    <property type="entry name" value="Periplasmic binding protein-like II"/>
    <property type="match status" value="1"/>
</dbReference>
<dbReference type="Pfam" id="PF01547">
    <property type="entry name" value="SBP_bac_1"/>
    <property type="match status" value="1"/>
</dbReference>
<feature type="signal peptide" evidence="8">
    <location>
        <begin position="1"/>
        <end position="21"/>
    </location>
</feature>
<evidence type="ECO:0000313" key="10">
    <source>
        <dbReference type="Proteomes" id="UP000838324"/>
    </source>
</evidence>
<dbReference type="Gene3D" id="3.40.190.10">
    <property type="entry name" value="Periplasmic binding protein-like II"/>
    <property type="match status" value="2"/>
</dbReference>
<feature type="chain" id="PRO_5047198035" description="ABC transporter substrate-binding protein" evidence="8">
    <location>
        <begin position="22"/>
        <end position="438"/>
    </location>
</feature>
<evidence type="ECO:0000256" key="2">
    <source>
        <dbReference type="ARBA" id="ARBA00022448"/>
    </source>
</evidence>
<keyword evidence="3" id="KW-1003">Cell membrane</keyword>
<dbReference type="InterPro" id="IPR006061">
    <property type="entry name" value="SBP_1_CS"/>
</dbReference>
<evidence type="ECO:0000256" key="3">
    <source>
        <dbReference type="ARBA" id="ARBA00022475"/>
    </source>
</evidence>
<reference evidence="9" key="1">
    <citation type="submission" date="2022-01" db="EMBL/GenBank/DDBJ databases">
        <authorList>
            <person name="Criscuolo A."/>
        </authorList>
    </citation>
    <scope>NUCLEOTIDE SEQUENCE</scope>
    <source>
        <strain evidence="9">CIP111892</strain>
    </source>
</reference>
<dbReference type="PROSITE" id="PS01037">
    <property type="entry name" value="SBP_BACTERIAL_1"/>
    <property type="match status" value="1"/>
</dbReference>
<dbReference type="InterPro" id="IPR006059">
    <property type="entry name" value="SBP"/>
</dbReference>
<comment type="caution">
    <text evidence="9">The sequence shown here is derived from an EMBL/GenBank/DDBJ whole genome shotgun (WGS) entry which is preliminary data.</text>
</comment>
<sequence>MMKKRSAVMMSSVMLMSVVLAACGGNNNTASNNTQNGSAGNAGKAASGEVKTVKIFQFKTEIVEGLNELKVEFEKEYPNIKLDIQTVGGGADYAAALKTKFASGDAPDIFSNGGYAEMALWADKLEDLSDQPWVKDLIPLAAEPMTKDGKTYGMPMNLEGIGFVYNKDLFAKAGITETPKTITELEEAAKKLQAIDVIPFGNAYQEWWLLGIQGISVAFAQQDNVDEFINGLNAGTSSIVGNEKFKDWSNLLNLTVKYGQKNPLTTDANTHLAMFANGETAMMQEGNWAQTLVDGITPDMNIGMFPMPINDDAAMNDKLSVGVPANLVVNKDSGSKEEAKTFLNWLVTSDMGKEYIVKKWKFIPALSTIPATPEDIGLLGADVWNYVKEGKVYGLQASKFPDGVTQEFASSIQQLIAGKVDEAGWEKSMQAAWDKLKK</sequence>
<dbReference type="EMBL" id="CAKMMG010000014">
    <property type="protein sequence ID" value="CAH1224337.1"/>
    <property type="molecule type" value="Genomic_DNA"/>
</dbReference>
<evidence type="ECO:0000256" key="1">
    <source>
        <dbReference type="ARBA" id="ARBA00008520"/>
    </source>
</evidence>
<accession>A0ABM9CTY8</accession>